<comment type="caution">
    <text evidence="9">The sequence shown here is derived from an EMBL/GenBank/DDBJ whole genome shotgun (WGS) entry which is preliminary data.</text>
</comment>
<dbReference type="SUPFAM" id="SSF55874">
    <property type="entry name" value="ATPase domain of HSP90 chaperone/DNA topoisomerase II/histidine kinase"/>
    <property type="match status" value="1"/>
</dbReference>
<dbReference type="InterPro" id="IPR036097">
    <property type="entry name" value="HisK_dim/P_sf"/>
</dbReference>
<dbReference type="SUPFAM" id="SSF47384">
    <property type="entry name" value="Homodimeric domain of signal transducing histidine kinase"/>
    <property type="match status" value="1"/>
</dbReference>
<dbReference type="Proteomes" id="UP000677812">
    <property type="component" value="Unassembled WGS sequence"/>
</dbReference>
<evidence type="ECO:0000313" key="9">
    <source>
        <dbReference type="EMBL" id="MBR0558699.1"/>
    </source>
</evidence>
<dbReference type="InterPro" id="IPR005467">
    <property type="entry name" value="His_kinase_dom"/>
</dbReference>
<proteinExistence type="predicted"/>
<evidence type="ECO:0000256" key="2">
    <source>
        <dbReference type="ARBA" id="ARBA00012438"/>
    </source>
</evidence>
<evidence type="ECO:0000256" key="4">
    <source>
        <dbReference type="ARBA" id="ARBA00022679"/>
    </source>
</evidence>
<dbReference type="PROSITE" id="PS50109">
    <property type="entry name" value="HIS_KIN"/>
    <property type="match status" value="1"/>
</dbReference>
<keyword evidence="10" id="KW-1185">Reference proteome</keyword>
<keyword evidence="4" id="KW-0808">Transferase</keyword>
<protein>
    <recommendedName>
        <fullName evidence="2">histidine kinase</fullName>
        <ecNumber evidence="2">2.7.13.3</ecNumber>
    </recommendedName>
</protein>
<keyword evidence="7" id="KW-1133">Transmembrane helix</keyword>
<keyword evidence="7" id="KW-0472">Membrane</keyword>
<feature type="domain" description="Histidine kinase" evidence="8">
    <location>
        <begin position="179"/>
        <end position="410"/>
    </location>
</feature>
<sequence length="435" mass="47681">MSLALSSGDPLWLGIALLVPATAVGWGVAFSALSRLRYARKRLIEQQDSAIAEHYVEPPELPIDGFPGSVLLLDTLGALLQANQEAVSQFGDSIGAILRHPAARGALSAALRAEALVQDGAPPVCSTTFTLDVPIKRTMFVALRRIPGAKRLNDRILVLLTDRSEAHALDRMRIDFVAHASHELRTPLASLSGFIDALRNGGASTDEAVRQQFLDVMAQQSARMKRLIDRLLYLSRVQAHEHQKPQNIVEVSDLMALVLDEVAPRFEGEGYALKFDIEDDLFIHADEDELVQVMLNLIENALRYGKYDDKLLTVTLMARRAAEQDDRWPTEGGVVLSVKDDGRGMEAHHLPRLAERFYRVVDAGQVGRTQGSGLGLSIVRHIIDRHQGRMHMASAPNQGTSCLVWLPPLVGDAVVERVPGPSISVSSDEAELTDI</sequence>
<dbReference type="InterPro" id="IPR004358">
    <property type="entry name" value="Sig_transdc_His_kin-like_C"/>
</dbReference>
<dbReference type="Gene3D" id="1.10.287.130">
    <property type="match status" value="1"/>
</dbReference>
<dbReference type="PANTHER" id="PTHR45453:SF1">
    <property type="entry name" value="PHOSPHATE REGULON SENSOR PROTEIN PHOR"/>
    <property type="match status" value="1"/>
</dbReference>
<name>A0ABS5E472_9PROT</name>
<dbReference type="CDD" id="cd00075">
    <property type="entry name" value="HATPase"/>
    <property type="match status" value="1"/>
</dbReference>
<dbReference type="Pfam" id="PF00512">
    <property type="entry name" value="HisKA"/>
    <property type="match status" value="1"/>
</dbReference>
<evidence type="ECO:0000256" key="6">
    <source>
        <dbReference type="ARBA" id="ARBA00023012"/>
    </source>
</evidence>
<keyword evidence="5 9" id="KW-0418">Kinase</keyword>
<dbReference type="EC" id="2.7.13.3" evidence="2"/>
<dbReference type="InterPro" id="IPR003594">
    <property type="entry name" value="HATPase_dom"/>
</dbReference>
<evidence type="ECO:0000313" key="10">
    <source>
        <dbReference type="Proteomes" id="UP000677812"/>
    </source>
</evidence>
<dbReference type="Gene3D" id="3.30.565.10">
    <property type="entry name" value="Histidine kinase-like ATPase, C-terminal domain"/>
    <property type="match status" value="1"/>
</dbReference>
<evidence type="ECO:0000256" key="5">
    <source>
        <dbReference type="ARBA" id="ARBA00022777"/>
    </source>
</evidence>
<reference evidence="9 10" key="1">
    <citation type="submission" date="2021-04" db="EMBL/GenBank/DDBJ databases">
        <title>The complete genome sequence of Neokomagataea sp. TBRC 2177.</title>
        <authorList>
            <person name="Charoenyingcharoen P."/>
            <person name="Yukphan P."/>
        </authorList>
    </citation>
    <scope>NUCLEOTIDE SEQUENCE [LARGE SCALE GENOMIC DNA]</scope>
    <source>
        <strain evidence="9 10">TBRC 2177</strain>
    </source>
</reference>
<dbReference type="InterPro" id="IPR036890">
    <property type="entry name" value="HATPase_C_sf"/>
</dbReference>
<organism evidence="9 10">
    <name type="scientific">Neokomagataea anthophila</name>
    <dbReference type="NCBI Taxonomy" id="2826925"/>
    <lineage>
        <taxon>Bacteria</taxon>
        <taxon>Pseudomonadati</taxon>
        <taxon>Pseudomonadota</taxon>
        <taxon>Alphaproteobacteria</taxon>
        <taxon>Acetobacterales</taxon>
        <taxon>Acetobacteraceae</taxon>
        <taxon>Neokomagataea</taxon>
    </lineage>
</organism>
<evidence type="ECO:0000256" key="3">
    <source>
        <dbReference type="ARBA" id="ARBA00022553"/>
    </source>
</evidence>
<dbReference type="SMART" id="SM00388">
    <property type="entry name" value="HisKA"/>
    <property type="match status" value="1"/>
</dbReference>
<dbReference type="CDD" id="cd00082">
    <property type="entry name" value="HisKA"/>
    <property type="match status" value="1"/>
</dbReference>
<gene>
    <name evidence="9" type="ORF">KB213_01305</name>
</gene>
<dbReference type="SMART" id="SM00387">
    <property type="entry name" value="HATPase_c"/>
    <property type="match status" value="1"/>
</dbReference>
<dbReference type="PRINTS" id="PR00344">
    <property type="entry name" value="BCTRLSENSOR"/>
</dbReference>
<dbReference type="InterPro" id="IPR003661">
    <property type="entry name" value="HisK_dim/P_dom"/>
</dbReference>
<evidence type="ECO:0000256" key="7">
    <source>
        <dbReference type="SAM" id="Phobius"/>
    </source>
</evidence>
<evidence type="ECO:0000259" key="8">
    <source>
        <dbReference type="PROSITE" id="PS50109"/>
    </source>
</evidence>
<accession>A0ABS5E472</accession>
<dbReference type="InterPro" id="IPR050351">
    <property type="entry name" value="BphY/WalK/GraS-like"/>
</dbReference>
<keyword evidence="6" id="KW-0902">Two-component regulatory system</keyword>
<evidence type="ECO:0000256" key="1">
    <source>
        <dbReference type="ARBA" id="ARBA00000085"/>
    </source>
</evidence>
<dbReference type="Pfam" id="PF02518">
    <property type="entry name" value="HATPase_c"/>
    <property type="match status" value="1"/>
</dbReference>
<keyword evidence="3" id="KW-0597">Phosphoprotein</keyword>
<dbReference type="GO" id="GO:0016301">
    <property type="term" value="F:kinase activity"/>
    <property type="evidence" value="ECO:0007669"/>
    <property type="project" value="UniProtKB-KW"/>
</dbReference>
<keyword evidence="7" id="KW-0812">Transmembrane</keyword>
<feature type="transmembrane region" description="Helical" evidence="7">
    <location>
        <begin position="12"/>
        <end position="33"/>
    </location>
</feature>
<dbReference type="EMBL" id="JAGRQH010000001">
    <property type="protein sequence ID" value="MBR0558699.1"/>
    <property type="molecule type" value="Genomic_DNA"/>
</dbReference>
<dbReference type="PANTHER" id="PTHR45453">
    <property type="entry name" value="PHOSPHATE REGULON SENSOR PROTEIN PHOR"/>
    <property type="match status" value="1"/>
</dbReference>
<comment type="catalytic activity">
    <reaction evidence="1">
        <text>ATP + protein L-histidine = ADP + protein N-phospho-L-histidine.</text>
        <dbReference type="EC" id="2.7.13.3"/>
    </reaction>
</comment>